<evidence type="ECO:0000313" key="3">
    <source>
        <dbReference type="EMBL" id="CAD8642445.1"/>
    </source>
</evidence>
<keyword evidence="1" id="KW-1133">Transmembrane helix</keyword>
<feature type="signal peptide" evidence="2">
    <location>
        <begin position="1"/>
        <end position="24"/>
    </location>
</feature>
<evidence type="ECO:0000256" key="1">
    <source>
        <dbReference type="SAM" id="Phobius"/>
    </source>
</evidence>
<dbReference type="InterPro" id="IPR036259">
    <property type="entry name" value="MFS_trans_sf"/>
</dbReference>
<keyword evidence="2" id="KW-0732">Signal</keyword>
<dbReference type="EMBL" id="HBEZ01036674">
    <property type="protein sequence ID" value="CAD8642445.1"/>
    <property type="molecule type" value="Transcribed_RNA"/>
</dbReference>
<dbReference type="SUPFAM" id="SSF103473">
    <property type="entry name" value="MFS general substrate transporter"/>
    <property type="match status" value="1"/>
</dbReference>
<proteinExistence type="predicted"/>
<dbReference type="AlphaFoldDB" id="A0A7S0MIF4"/>
<protein>
    <submittedName>
        <fullName evidence="3">Uncharacterized protein</fullName>
    </submittedName>
</protein>
<name>A0A7S0MIF4_9CRYP</name>
<reference evidence="3" key="1">
    <citation type="submission" date="2021-01" db="EMBL/GenBank/DDBJ databases">
        <authorList>
            <person name="Corre E."/>
            <person name="Pelletier E."/>
            <person name="Niang G."/>
            <person name="Scheremetjew M."/>
            <person name="Finn R."/>
            <person name="Kale V."/>
            <person name="Holt S."/>
            <person name="Cochrane G."/>
            <person name="Meng A."/>
            <person name="Brown T."/>
            <person name="Cohen L."/>
        </authorList>
    </citation>
    <scope>NUCLEOTIDE SEQUENCE</scope>
    <source>
        <strain evidence="3">CCAP979/52</strain>
    </source>
</reference>
<keyword evidence="1" id="KW-0812">Transmembrane</keyword>
<feature type="chain" id="PRO_5030723890" evidence="2">
    <location>
        <begin position="25"/>
        <end position="182"/>
    </location>
</feature>
<keyword evidence="1" id="KW-0472">Membrane</keyword>
<sequence>MTILRRRLLTAIACISALPLQTVAFHTPSIPMAYRSVPSEMKPMRTAMFLRGGGSGGVRGMSAGLTPEFLMGTLAPLCGNILGWLIANFVGLKSWYTLRIVKNMPGLILLPGSITLPKTPTFYFELSHRKHTTSSKPLRLHFPVRHPPPLSDRFSSPPPALLTHNPGLLQGTSCSSRRCRRC</sequence>
<feature type="transmembrane region" description="Helical" evidence="1">
    <location>
        <begin position="69"/>
        <end position="92"/>
    </location>
</feature>
<accession>A0A7S0MIF4</accession>
<evidence type="ECO:0000256" key="2">
    <source>
        <dbReference type="SAM" id="SignalP"/>
    </source>
</evidence>
<gene>
    <name evidence="3" type="ORF">CCUR1050_LOCUS20129</name>
</gene>
<organism evidence="3">
    <name type="scientific">Cryptomonas curvata</name>
    <dbReference type="NCBI Taxonomy" id="233186"/>
    <lineage>
        <taxon>Eukaryota</taxon>
        <taxon>Cryptophyceae</taxon>
        <taxon>Cryptomonadales</taxon>
        <taxon>Cryptomonadaceae</taxon>
        <taxon>Cryptomonas</taxon>
    </lineage>
</organism>